<keyword evidence="3" id="KW-1185">Reference proteome</keyword>
<evidence type="ECO:0000313" key="2">
    <source>
        <dbReference type="EMBL" id="MED6158885.1"/>
    </source>
</evidence>
<feature type="repeat" description="TPR" evidence="1">
    <location>
        <begin position="22"/>
        <end position="55"/>
    </location>
</feature>
<reference evidence="2 3" key="1">
    <citation type="journal article" date="2023" name="Plants (Basel)">
        <title>Bridging the Gap: Combining Genomics and Transcriptomics Approaches to Understand Stylosanthes scabra, an Orphan Legume from the Brazilian Caatinga.</title>
        <authorList>
            <person name="Ferreira-Neto J.R.C."/>
            <person name="da Silva M.D."/>
            <person name="Binneck E."/>
            <person name="de Melo N.F."/>
            <person name="da Silva R.H."/>
            <person name="de Melo A.L.T.M."/>
            <person name="Pandolfi V."/>
            <person name="Bustamante F.O."/>
            <person name="Brasileiro-Vidal A.C."/>
            <person name="Benko-Iseppon A.M."/>
        </authorList>
    </citation>
    <scope>NUCLEOTIDE SEQUENCE [LARGE SCALE GENOMIC DNA]</scope>
    <source>
        <tissue evidence="2">Leaves</tissue>
    </source>
</reference>
<dbReference type="PANTHER" id="PTHR46050:SF7">
    <property type="entry name" value="TETRATRICOPEPTIDE REPEAT (TPR)-LIKE SUPERFAMILY PROTEIN"/>
    <property type="match status" value="1"/>
</dbReference>
<dbReference type="PROSITE" id="PS50005">
    <property type="entry name" value="TPR"/>
    <property type="match status" value="1"/>
</dbReference>
<sequence>MSKGPKFEVDDCTKFFGAISNANLLVTRAQVDLVAGRFEDALEAVEEASRLDSNNREVRKVMMKVKGVAAARSNGNNLFKASIFSEACAAYEEGLAHDPYNSVLLCNRAACRSNLGEFQRAVEDCTAALSFRPSYTKARLRRAHCNAKLKKLEDAIQDFEILVKETPEDEEVSRALLEAKEQLSKKQVAR</sequence>
<dbReference type="Gene3D" id="1.25.40.10">
    <property type="entry name" value="Tetratricopeptide repeat domain"/>
    <property type="match status" value="1"/>
</dbReference>
<accession>A0ABU6UEY3</accession>
<protein>
    <submittedName>
        <fullName evidence="2">Uncharacterized protein</fullName>
    </submittedName>
</protein>
<gene>
    <name evidence="2" type="ORF">PIB30_037171</name>
</gene>
<evidence type="ECO:0000256" key="1">
    <source>
        <dbReference type="PROSITE-ProRule" id="PRU00339"/>
    </source>
</evidence>
<evidence type="ECO:0000313" key="3">
    <source>
        <dbReference type="Proteomes" id="UP001341840"/>
    </source>
</evidence>
<keyword evidence="1" id="KW-0802">TPR repeat</keyword>
<dbReference type="InterPro" id="IPR011990">
    <property type="entry name" value="TPR-like_helical_dom_sf"/>
</dbReference>
<name>A0ABU6UEY3_9FABA</name>
<proteinExistence type="predicted"/>
<dbReference type="PANTHER" id="PTHR46050">
    <property type="entry name" value="TPR REPEAT-CONTAINING THIOREDOXIN"/>
    <property type="match status" value="1"/>
</dbReference>
<dbReference type="Proteomes" id="UP001341840">
    <property type="component" value="Unassembled WGS sequence"/>
</dbReference>
<comment type="caution">
    <text evidence="2">The sequence shown here is derived from an EMBL/GenBank/DDBJ whole genome shotgun (WGS) entry which is preliminary data.</text>
</comment>
<dbReference type="InterPro" id="IPR044534">
    <property type="entry name" value="TTL1-4"/>
</dbReference>
<dbReference type="SMART" id="SM00028">
    <property type="entry name" value="TPR"/>
    <property type="match status" value="4"/>
</dbReference>
<dbReference type="Pfam" id="PF14559">
    <property type="entry name" value="TPR_19"/>
    <property type="match status" value="1"/>
</dbReference>
<organism evidence="2 3">
    <name type="scientific">Stylosanthes scabra</name>
    <dbReference type="NCBI Taxonomy" id="79078"/>
    <lineage>
        <taxon>Eukaryota</taxon>
        <taxon>Viridiplantae</taxon>
        <taxon>Streptophyta</taxon>
        <taxon>Embryophyta</taxon>
        <taxon>Tracheophyta</taxon>
        <taxon>Spermatophyta</taxon>
        <taxon>Magnoliopsida</taxon>
        <taxon>eudicotyledons</taxon>
        <taxon>Gunneridae</taxon>
        <taxon>Pentapetalae</taxon>
        <taxon>rosids</taxon>
        <taxon>fabids</taxon>
        <taxon>Fabales</taxon>
        <taxon>Fabaceae</taxon>
        <taxon>Papilionoideae</taxon>
        <taxon>50 kb inversion clade</taxon>
        <taxon>dalbergioids sensu lato</taxon>
        <taxon>Dalbergieae</taxon>
        <taxon>Pterocarpus clade</taxon>
        <taxon>Stylosanthes</taxon>
    </lineage>
</organism>
<dbReference type="InterPro" id="IPR019734">
    <property type="entry name" value="TPR_rpt"/>
</dbReference>
<dbReference type="EMBL" id="JASCZI010121014">
    <property type="protein sequence ID" value="MED6158885.1"/>
    <property type="molecule type" value="Genomic_DNA"/>
</dbReference>
<dbReference type="SUPFAM" id="SSF48452">
    <property type="entry name" value="TPR-like"/>
    <property type="match status" value="1"/>
</dbReference>